<name>A0A401TCX4_CHIPU</name>
<feature type="region of interest" description="Disordered" evidence="1">
    <location>
        <begin position="1"/>
        <end position="88"/>
    </location>
</feature>
<dbReference type="AlphaFoldDB" id="A0A401TCX4"/>
<feature type="compositionally biased region" description="Basic and acidic residues" evidence="1">
    <location>
        <begin position="34"/>
        <end position="45"/>
    </location>
</feature>
<accession>A0A401TCX4</accession>
<gene>
    <name evidence="2" type="ORF">chiPu_0024077</name>
</gene>
<dbReference type="Proteomes" id="UP000287033">
    <property type="component" value="Unassembled WGS sequence"/>
</dbReference>
<evidence type="ECO:0000313" key="2">
    <source>
        <dbReference type="EMBL" id="GCC40477.1"/>
    </source>
</evidence>
<keyword evidence="3" id="KW-1185">Reference proteome</keyword>
<evidence type="ECO:0000256" key="1">
    <source>
        <dbReference type="SAM" id="MobiDB-lite"/>
    </source>
</evidence>
<reference evidence="2 3" key="1">
    <citation type="journal article" date="2018" name="Nat. Ecol. Evol.">
        <title>Shark genomes provide insights into elasmobranch evolution and the origin of vertebrates.</title>
        <authorList>
            <person name="Hara Y"/>
            <person name="Yamaguchi K"/>
            <person name="Onimaru K"/>
            <person name="Kadota M"/>
            <person name="Koyanagi M"/>
            <person name="Keeley SD"/>
            <person name="Tatsumi K"/>
            <person name="Tanaka K"/>
            <person name="Motone F"/>
            <person name="Kageyama Y"/>
            <person name="Nozu R"/>
            <person name="Adachi N"/>
            <person name="Nishimura O"/>
            <person name="Nakagawa R"/>
            <person name="Tanegashima C"/>
            <person name="Kiyatake I"/>
            <person name="Matsumoto R"/>
            <person name="Murakumo K"/>
            <person name="Nishida K"/>
            <person name="Terakita A"/>
            <person name="Kuratani S"/>
            <person name="Sato K"/>
            <person name="Hyodo S Kuraku.S."/>
        </authorList>
    </citation>
    <scope>NUCLEOTIDE SEQUENCE [LARGE SCALE GENOMIC DNA]</scope>
</reference>
<protein>
    <submittedName>
        <fullName evidence="2">Uncharacterized protein</fullName>
    </submittedName>
</protein>
<sequence>MAARGGDQSPAASPHINEGGAERAAGSVGPIGREVTRVDATRRVAEGWAGDRTGPSNQGGKRARARPITATCTQQQGTREAPPLVWRE</sequence>
<comment type="caution">
    <text evidence="2">The sequence shown here is derived from an EMBL/GenBank/DDBJ whole genome shotgun (WGS) entry which is preliminary data.</text>
</comment>
<dbReference type="EMBL" id="BEZZ01032302">
    <property type="protein sequence ID" value="GCC40477.1"/>
    <property type="molecule type" value="Genomic_DNA"/>
</dbReference>
<evidence type="ECO:0000313" key="3">
    <source>
        <dbReference type="Proteomes" id="UP000287033"/>
    </source>
</evidence>
<proteinExistence type="predicted"/>
<organism evidence="2 3">
    <name type="scientific">Chiloscyllium punctatum</name>
    <name type="common">Brownbanded bambooshark</name>
    <name type="synonym">Hemiscyllium punctatum</name>
    <dbReference type="NCBI Taxonomy" id="137246"/>
    <lineage>
        <taxon>Eukaryota</taxon>
        <taxon>Metazoa</taxon>
        <taxon>Chordata</taxon>
        <taxon>Craniata</taxon>
        <taxon>Vertebrata</taxon>
        <taxon>Chondrichthyes</taxon>
        <taxon>Elasmobranchii</taxon>
        <taxon>Galeomorphii</taxon>
        <taxon>Galeoidea</taxon>
        <taxon>Orectolobiformes</taxon>
        <taxon>Hemiscylliidae</taxon>
        <taxon>Chiloscyllium</taxon>
    </lineage>
</organism>